<proteinExistence type="predicted"/>
<name>A0A437A0Q6_ARTFL</name>
<gene>
    <name evidence="1" type="ORF">DFL_006265</name>
</gene>
<dbReference type="VEuPathDB" id="FungiDB:DFL_006265"/>
<comment type="caution">
    <text evidence="1">The sequence shown here is derived from an EMBL/GenBank/DDBJ whole genome shotgun (WGS) entry which is preliminary data.</text>
</comment>
<keyword evidence="2" id="KW-1185">Reference proteome</keyword>
<dbReference type="EMBL" id="SAEB01000007">
    <property type="protein sequence ID" value="RVD84516.1"/>
    <property type="molecule type" value="Genomic_DNA"/>
</dbReference>
<dbReference type="AlphaFoldDB" id="A0A437A0Q6"/>
<dbReference type="RefSeq" id="XP_067490060.1">
    <property type="nucleotide sequence ID" value="XM_067635653.1"/>
</dbReference>
<sequence>MGRDGYIGIRDAWPAVEALSLYNGGPTPDQGLFWPVQCLTSTGEFRLTAERRTSKPDPVSYSYTYQMLFEFS</sequence>
<dbReference type="Proteomes" id="UP000283090">
    <property type="component" value="Unassembled WGS sequence"/>
</dbReference>
<accession>A0A437A0Q6</accession>
<evidence type="ECO:0000313" key="1">
    <source>
        <dbReference type="EMBL" id="RVD84516.1"/>
    </source>
</evidence>
<reference evidence="1 2" key="1">
    <citation type="submission" date="2019-01" db="EMBL/GenBank/DDBJ databases">
        <title>Intercellular communication is required for trap formation in the nematode-trapping fungus Duddingtonia flagrans.</title>
        <authorList>
            <person name="Youssar L."/>
            <person name="Wernet V."/>
            <person name="Hensel N."/>
            <person name="Hildebrandt H.-G."/>
            <person name="Fischer R."/>
        </authorList>
    </citation>
    <scope>NUCLEOTIDE SEQUENCE [LARGE SCALE GENOMIC DNA]</scope>
    <source>
        <strain evidence="1 2">CBS H-5679</strain>
    </source>
</reference>
<organism evidence="1 2">
    <name type="scientific">Arthrobotrys flagrans</name>
    <name type="common">Nematode-trapping fungus</name>
    <name type="synonym">Trichothecium flagrans</name>
    <dbReference type="NCBI Taxonomy" id="97331"/>
    <lineage>
        <taxon>Eukaryota</taxon>
        <taxon>Fungi</taxon>
        <taxon>Dikarya</taxon>
        <taxon>Ascomycota</taxon>
        <taxon>Pezizomycotina</taxon>
        <taxon>Orbiliomycetes</taxon>
        <taxon>Orbiliales</taxon>
        <taxon>Orbiliaceae</taxon>
        <taxon>Arthrobotrys</taxon>
    </lineage>
</organism>
<dbReference type="GeneID" id="93588576"/>
<protein>
    <submittedName>
        <fullName evidence="1">Uncharacterized protein</fullName>
    </submittedName>
</protein>
<evidence type="ECO:0000313" key="2">
    <source>
        <dbReference type="Proteomes" id="UP000283090"/>
    </source>
</evidence>